<gene>
    <name evidence="9" type="primary">LOC104608370</name>
</gene>
<dbReference type="InterPro" id="IPR017853">
    <property type="entry name" value="GH"/>
</dbReference>
<evidence type="ECO:0000313" key="9">
    <source>
        <dbReference type="RefSeq" id="XP_010272633.1"/>
    </source>
</evidence>
<dbReference type="GO" id="GO:0016139">
    <property type="term" value="P:glycoside catabolic process"/>
    <property type="evidence" value="ECO:0000318"/>
    <property type="project" value="GO_Central"/>
</dbReference>
<evidence type="ECO:0000256" key="2">
    <source>
        <dbReference type="ARBA" id="ARBA00012662"/>
    </source>
</evidence>
<dbReference type="InterPro" id="IPR057739">
    <property type="entry name" value="Glyco_hydro_29_N"/>
</dbReference>
<keyword evidence="8" id="KW-1185">Reference proteome</keyword>
<organism evidence="8 9">
    <name type="scientific">Nelumbo nucifera</name>
    <name type="common">Sacred lotus</name>
    <dbReference type="NCBI Taxonomy" id="4432"/>
    <lineage>
        <taxon>Eukaryota</taxon>
        <taxon>Viridiplantae</taxon>
        <taxon>Streptophyta</taxon>
        <taxon>Embryophyta</taxon>
        <taxon>Tracheophyta</taxon>
        <taxon>Spermatophyta</taxon>
        <taxon>Magnoliopsida</taxon>
        <taxon>Proteales</taxon>
        <taxon>Nelumbonaceae</taxon>
        <taxon>Nelumbo</taxon>
    </lineage>
</organism>
<dbReference type="GeneID" id="104608370"/>
<evidence type="ECO:0000256" key="5">
    <source>
        <dbReference type="ARBA" id="ARBA00023295"/>
    </source>
</evidence>
<evidence type="ECO:0000256" key="6">
    <source>
        <dbReference type="SAM" id="SignalP"/>
    </source>
</evidence>
<keyword evidence="3 6" id="KW-0732">Signal</keyword>
<dbReference type="SMART" id="SM00812">
    <property type="entry name" value="Alpha_L_fucos"/>
    <property type="match status" value="1"/>
</dbReference>
<keyword evidence="5" id="KW-0326">Glycosidase</keyword>
<dbReference type="OrthoDB" id="6039950at2759"/>
<dbReference type="GO" id="GO:0004560">
    <property type="term" value="F:alpha-L-fucosidase activity"/>
    <property type="evidence" value="ECO:0000318"/>
    <property type="project" value="GO_Central"/>
</dbReference>
<dbReference type="Proteomes" id="UP000189703">
    <property type="component" value="Unplaced"/>
</dbReference>
<reference evidence="9" key="1">
    <citation type="submission" date="2025-08" db="UniProtKB">
        <authorList>
            <consortium name="RefSeq"/>
        </authorList>
    </citation>
    <scope>IDENTIFICATION</scope>
</reference>
<dbReference type="OMA" id="HFNMNTF"/>
<evidence type="ECO:0000256" key="1">
    <source>
        <dbReference type="ARBA" id="ARBA00007951"/>
    </source>
</evidence>
<dbReference type="FunFam" id="3.20.20.80:FF:000052">
    <property type="entry name" value="Putative alpha-L-fucosidase 1"/>
    <property type="match status" value="1"/>
</dbReference>
<dbReference type="STRING" id="4432.A0A1U8AX56"/>
<dbReference type="EC" id="3.2.1.51" evidence="2"/>
<dbReference type="GO" id="GO:0005764">
    <property type="term" value="C:lysosome"/>
    <property type="evidence" value="ECO:0000318"/>
    <property type="project" value="GO_Central"/>
</dbReference>
<dbReference type="GO" id="GO:0006004">
    <property type="term" value="P:fucose metabolic process"/>
    <property type="evidence" value="ECO:0000318"/>
    <property type="project" value="GO_Central"/>
</dbReference>
<sequence>MAPMIWFSWFVVALVLQVSNLAESRRELTITPPLPVLPLPTAGQLKWQRRELVMFLHFGMNTFTDSEWGTGHEKPSIFNPTGLDAHQWVDAAADAGVTLVILTAKHHDGFCLWPSRYTEHSVKSSPWKDGHGDVVQELVDAAKTRAVDVGLYLSPWDRHEKRYGLERPYNEYYLAQLQELLNRYGSVQEIWFDGAKGPNAPNMTYYFADWFSMVKELQGSINIFSDAGPDVRWIGDETGYAGSTCWSTINRTSLRIGDGSIVGYLKTGDPRGTDWVPPECDISIRTGWFWHRTERPKALSELLSIYYNSVGRNCVMLLNVPPNSTGLIQDTDVQRLREFRKALDTIFSTNLAQGCNVKASSQRGGKDGGFGPEHVLDDDHLWTYWAPGDESKREHWIEVKAPAETGLRFNVVRVQEAIGLGQRIKSHEIYADGKLVAKGTTVGYKRLHRLGQGVIHARTSVIIRITDAREIPLISSIGLHFDPFWHSRRGLLTVELKS</sequence>
<accession>A0A1U8AX56</accession>
<dbReference type="Pfam" id="PF01120">
    <property type="entry name" value="Alpha_L_fucos"/>
    <property type="match status" value="1"/>
</dbReference>
<dbReference type="InParanoid" id="A0A1U8AX56"/>
<dbReference type="RefSeq" id="XP_010272633.1">
    <property type="nucleotide sequence ID" value="XM_010274331.2"/>
</dbReference>
<name>A0A1U8AX56_NELNU</name>
<feature type="chain" id="PRO_5010518827" description="alpha-L-fucosidase" evidence="6">
    <location>
        <begin position="25"/>
        <end position="498"/>
    </location>
</feature>
<keyword evidence="4" id="KW-0378">Hydrolase</keyword>
<dbReference type="Gene3D" id="3.20.20.80">
    <property type="entry name" value="Glycosidases"/>
    <property type="match status" value="1"/>
</dbReference>
<proteinExistence type="inferred from homology"/>
<evidence type="ECO:0000256" key="3">
    <source>
        <dbReference type="ARBA" id="ARBA00022729"/>
    </source>
</evidence>
<dbReference type="PANTHER" id="PTHR10030">
    <property type="entry name" value="ALPHA-L-FUCOSIDASE"/>
    <property type="match status" value="1"/>
</dbReference>
<dbReference type="SUPFAM" id="SSF51445">
    <property type="entry name" value="(Trans)glycosidases"/>
    <property type="match status" value="1"/>
</dbReference>
<evidence type="ECO:0000259" key="7">
    <source>
        <dbReference type="Pfam" id="PF01120"/>
    </source>
</evidence>
<evidence type="ECO:0000256" key="4">
    <source>
        <dbReference type="ARBA" id="ARBA00022801"/>
    </source>
</evidence>
<dbReference type="InterPro" id="IPR000933">
    <property type="entry name" value="Glyco_hydro_29"/>
</dbReference>
<dbReference type="PANTHER" id="PTHR10030:SF37">
    <property type="entry name" value="ALPHA-L-FUCOSIDASE-RELATED"/>
    <property type="match status" value="1"/>
</dbReference>
<dbReference type="KEGG" id="nnu:104608370"/>
<feature type="domain" description="Glycoside hydrolase family 29 N-terminal" evidence="7">
    <location>
        <begin position="75"/>
        <end position="339"/>
    </location>
</feature>
<protein>
    <recommendedName>
        <fullName evidence="2">alpha-L-fucosidase</fullName>
        <ecNumber evidence="2">3.2.1.51</ecNumber>
    </recommendedName>
</protein>
<dbReference type="eggNOG" id="KOG3340">
    <property type="taxonomic scope" value="Eukaryota"/>
</dbReference>
<dbReference type="Gene3D" id="2.60.120.260">
    <property type="entry name" value="Galactose-binding domain-like"/>
    <property type="match status" value="1"/>
</dbReference>
<evidence type="ECO:0000313" key="8">
    <source>
        <dbReference type="Proteomes" id="UP000189703"/>
    </source>
</evidence>
<feature type="signal peptide" evidence="6">
    <location>
        <begin position="1"/>
        <end position="24"/>
    </location>
</feature>
<dbReference type="AlphaFoldDB" id="A0A1U8AX56"/>
<comment type="similarity">
    <text evidence="1">Belongs to the glycosyl hydrolase 29 family.</text>
</comment>